<dbReference type="KEGG" id="ccap:AES38_04115"/>
<dbReference type="RefSeq" id="WP_053773904.1">
    <property type="nucleotide sequence ID" value="NZ_CP012573.1"/>
</dbReference>
<dbReference type="Proteomes" id="UP000503164">
    <property type="component" value="Chromosome"/>
</dbReference>
<dbReference type="PANTHER" id="PTHR36834:SF1">
    <property type="entry name" value="INTEGRAL MEMBRANE PROTEIN"/>
    <property type="match status" value="1"/>
</dbReference>
<protein>
    <submittedName>
        <fullName evidence="1">VanZ family protein</fullName>
    </submittedName>
</protein>
<evidence type="ECO:0000313" key="2">
    <source>
        <dbReference type="Proteomes" id="UP000503164"/>
    </source>
</evidence>
<evidence type="ECO:0000313" key="1">
    <source>
        <dbReference type="EMBL" id="QIS44333.1"/>
    </source>
</evidence>
<proteinExistence type="predicted"/>
<dbReference type="PANTHER" id="PTHR36834">
    <property type="entry name" value="MEMBRANE PROTEIN-RELATED"/>
    <property type="match status" value="1"/>
</dbReference>
<dbReference type="InterPro" id="IPR006976">
    <property type="entry name" value="VanZ-like"/>
</dbReference>
<sequence>MDPAAPAPPLRGDAQAGSTAGAPGRSAWGARQDRARKRVHRRQAAMLLLAYVALIALVTLTPDSVDRGVYPYLMRGVVFVQHHGIPGFRYSMIEEAANVALFVPLGMLGVLAFGRRRWWLVAVAGTTLSASVELAQGAFLPGRVASLGDVATNGLGALLGAVLATLLARGTRRRGRIRS</sequence>
<keyword evidence="2" id="KW-1185">Reference proteome</keyword>
<dbReference type="EMBL" id="CP048049">
    <property type="protein sequence ID" value="QIS44333.1"/>
    <property type="molecule type" value="Genomic_DNA"/>
</dbReference>
<organism evidence="1 2">
    <name type="scientific">Clavibacter capsici</name>
    <dbReference type="NCBI Taxonomy" id="1874630"/>
    <lineage>
        <taxon>Bacteria</taxon>
        <taxon>Bacillati</taxon>
        <taxon>Actinomycetota</taxon>
        <taxon>Actinomycetes</taxon>
        <taxon>Micrococcales</taxon>
        <taxon>Microbacteriaceae</taxon>
        <taxon>Clavibacter</taxon>
    </lineage>
</organism>
<dbReference type="AlphaFoldDB" id="A0A0M4HR48"/>
<name>A0A0M4HR48_9MICO</name>
<accession>A0A0M4HR48</accession>
<reference evidence="1 2" key="1">
    <citation type="journal article" date="2020" name="Mol. Plant Pathol.">
        <title>Plasmid composition and the chpG gene determine the virulence level of Clavibacter capsici natural isolates in pepper.</title>
        <authorList>
            <person name="Hwang I.S."/>
            <person name="Lee H.M."/>
            <person name="Oh E.J."/>
            <person name="Lee S."/>
            <person name="Heu S."/>
            <person name="Oh C.S."/>
        </authorList>
    </citation>
    <scope>NUCLEOTIDE SEQUENCE [LARGE SCALE GENOMIC DNA]</scope>
    <source>
        <strain evidence="1 2">1101</strain>
    </source>
</reference>
<dbReference type="InterPro" id="IPR053150">
    <property type="entry name" value="Teicoplanin_resist-assoc"/>
</dbReference>
<gene>
    <name evidence="1" type="ORF">GW570_04115</name>
</gene>
<dbReference type="Pfam" id="PF04892">
    <property type="entry name" value="VanZ"/>
    <property type="match status" value="1"/>
</dbReference>